<accession>A0A172Q8B9</accession>
<dbReference type="KEGG" id="spat:A0O21_06460"/>
<proteinExistence type="predicted"/>
<dbReference type="SUPFAM" id="SSF50249">
    <property type="entry name" value="Nucleic acid-binding proteins"/>
    <property type="match status" value="1"/>
</dbReference>
<reference evidence="3" key="2">
    <citation type="submission" date="2016-03" db="EMBL/GenBank/DDBJ databases">
        <title>Streptococcus antelopensis sp. nov., isolated from the feces of the Tibetan antelope (Pantholops hodgsonii) in Hoh Xil National Nature Reserve, Qinghai, China.</title>
        <authorList>
            <person name="Bai X."/>
        </authorList>
    </citation>
    <scope>NUCLEOTIDE SEQUENCE [LARGE SCALE GENOMIC DNA]</scope>
    <source>
        <strain evidence="3">TA 26</strain>
    </source>
</reference>
<dbReference type="PANTHER" id="PTHR34075">
    <property type="entry name" value="BLR3430 PROTEIN"/>
    <property type="match status" value="1"/>
</dbReference>
<evidence type="ECO:0000313" key="3">
    <source>
        <dbReference type="Proteomes" id="UP000077317"/>
    </source>
</evidence>
<feature type="domain" description="ChsH2 rubredoxin-like zinc ribbon" evidence="1">
    <location>
        <begin position="10"/>
        <end position="40"/>
    </location>
</feature>
<dbReference type="OrthoDB" id="9785144at2"/>
<dbReference type="InterPro" id="IPR012340">
    <property type="entry name" value="NA-bd_OB-fold"/>
</dbReference>
<keyword evidence="3" id="KW-1185">Reference proteome</keyword>
<gene>
    <name evidence="2" type="ORF">A0O21_06460</name>
</gene>
<dbReference type="Pfam" id="PF12172">
    <property type="entry name" value="zf-ChsH2"/>
    <property type="match status" value="1"/>
</dbReference>
<dbReference type="EMBL" id="CP014699">
    <property type="protein sequence ID" value="AND79691.1"/>
    <property type="molecule type" value="Genomic_DNA"/>
</dbReference>
<dbReference type="Proteomes" id="UP000077317">
    <property type="component" value="Chromosome"/>
</dbReference>
<dbReference type="InterPro" id="IPR022002">
    <property type="entry name" value="ChsH2_Znr"/>
</dbReference>
<dbReference type="InterPro" id="IPR052513">
    <property type="entry name" value="Thioester_dehydratase-like"/>
</dbReference>
<name>A0A172Q8B9_9STRE</name>
<sequence length="140" mass="15658">MEKIVKRYYDALDEGQLLGRQCSGCGAVEFPPVLTCNACGELHDMNWIEISGKGRMVDFFLPGMMTHQPVNDDLKPYAYGSVEIAEGAYFNCIIKGVRKKNRDFMEAHLPDVPVHAVIVPRDGYKMVVFAVDEDFLGKAP</sequence>
<dbReference type="Gene3D" id="6.10.30.10">
    <property type="match status" value="1"/>
</dbReference>
<reference evidence="2 3" key="1">
    <citation type="journal article" date="2016" name="Int. J. Syst. Evol. Microbiol.">
        <title>Streptococcuspantholopis sp. nov., isolated from faeces of the Tibetan antelope (Pantholops hodgsonii).</title>
        <authorList>
            <person name="Bai X."/>
            <person name="Xiong Y."/>
            <person name="Lu S."/>
            <person name="Jin D."/>
            <person name="Lai X."/>
            <person name="Yang J."/>
            <person name="Niu L."/>
            <person name="Hu S."/>
            <person name="Meng X."/>
            <person name="Pu J."/>
            <person name="Ye C."/>
            <person name="Xu J."/>
        </authorList>
    </citation>
    <scope>NUCLEOTIDE SEQUENCE [LARGE SCALE GENOMIC DNA]</scope>
    <source>
        <strain evidence="2 3">TA 26</strain>
    </source>
</reference>
<protein>
    <recommendedName>
        <fullName evidence="1">ChsH2 rubredoxin-like zinc ribbon domain-containing protein</fullName>
    </recommendedName>
</protein>
<evidence type="ECO:0000259" key="1">
    <source>
        <dbReference type="Pfam" id="PF12172"/>
    </source>
</evidence>
<dbReference type="RefSeq" id="WP_067063148.1">
    <property type="nucleotide sequence ID" value="NZ_CP014699.1"/>
</dbReference>
<dbReference type="PANTHER" id="PTHR34075:SF5">
    <property type="entry name" value="BLR3430 PROTEIN"/>
    <property type="match status" value="1"/>
</dbReference>
<organism evidence="2 3">
    <name type="scientific">Streptococcus pantholopis</name>
    <dbReference type="NCBI Taxonomy" id="1811193"/>
    <lineage>
        <taxon>Bacteria</taxon>
        <taxon>Bacillati</taxon>
        <taxon>Bacillota</taxon>
        <taxon>Bacilli</taxon>
        <taxon>Lactobacillales</taxon>
        <taxon>Streptococcaceae</taxon>
        <taxon>Streptococcus</taxon>
    </lineage>
</organism>
<dbReference type="STRING" id="1811193.A0O21_06460"/>
<evidence type="ECO:0000313" key="2">
    <source>
        <dbReference type="EMBL" id="AND79691.1"/>
    </source>
</evidence>
<dbReference type="AlphaFoldDB" id="A0A172Q8B9"/>